<evidence type="ECO:0000259" key="3">
    <source>
        <dbReference type="Pfam" id="PF20434"/>
    </source>
</evidence>
<evidence type="ECO:0000256" key="1">
    <source>
        <dbReference type="ARBA" id="ARBA00022801"/>
    </source>
</evidence>
<feature type="chain" id="PRO_5012648050" evidence="2">
    <location>
        <begin position="49"/>
        <end position="327"/>
    </location>
</feature>
<dbReference type="InterPro" id="IPR050300">
    <property type="entry name" value="GDXG_lipolytic_enzyme"/>
</dbReference>
<feature type="domain" description="BD-FAE-like" evidence="3">
    <location>
        <begin position="73"/>
        <end position="274"/>
    </location>
</feature>
<dbReference type="PANTHER" id="PTHR48081:SF13">
    <property type="entry name" value="ALPHA_BETA HYDROLASE"/>
    <property type="match status" value="1"/>
</dbReference>
<name>A0A246K323_9SPHN</name>
<dbReference type="AlphaFoldDB" id="A0A246K323"/>
<keyword evidence="2" id="KW-0732">Signal</keyword>
<keyword evidence="1" id="KW-0378">Hydrolase</keyword>
<organism evidence="4 5">
    <name type="scientific">Sphingopyxis witflariensis</name>
    <dbReference type="NCBI Taxonomy" id="173675"/>
    <lineage>
        <taxon>Bacteria</taxon>
        <taxon>Pseudomonadati</taxon>
        <taxon>Pseudomonadota</taxon>
        <taxon>Alphaproteobacteria</taxon>
        <taxon>Sphingomonadales</taxon>
        <taxon>Sphingomonadaceae</taxon>
        <taxon>Sphingopyxis</taxon>
    </lineage>
</organism>
<reference evidence="4 5" key="1">
    <citation type="journal article" date="2002" name="Int. J. Syst. Evol. Microbiol.">
        <title>Sphingopyxis witflariensis sp. nov., isolated from activated sludge.</title>
        <authorList>
            <person name="Kampfer P."/>
            <person name="Witzenberger R."/>
            <person name="Denner E.B."/>
            <person name="Busse H.J."/>
            <person name="Neef A."/>
        </authorList>
    </citation>
    <scope>NUCLEOTIDE SEQUENCE [LARGE SCALE GENOMIC DNA]</scope>
    <source>
        <strain evidence="4 5">DSM 14551</strain>
    </source>
</reference>
<dbReference type="Gene3D" id="3.40.50.1820">
    <property type="entry name" value="alpha/beta hydrolase"/>
    <property type="match status" value="1"/>
</dbReference>
<dbReference type="SUPFAM" id="SSF53474">
    <property type="entry name" value="alpha/beta-Hydrolases"/>
    <property type="match status" value="1"/>
</dbReference>
<sequence>MEAAANIIIMARNISSASGRGSRRAMQVSVLGPIVAAALLATASPAAASDEAGPVRIAKDIPYLTTGGKALHLDVYVHSAAAKAPTPVLIHFHGGGWARGARPESWTGFRPYLAAGMSVVTVQYRLAGEAPAPAAVQDARCALHWVSANAAEYGFDTSRIIVSGTSAGGHLALMAGLLSTDNDIDLDACKAAPKAAAILDFYGPADLTGGGTVTDARSPTIANWIGGGSDANAMARKMSPITHLAPDSPPIFIAHGDADPIVPVTQSIDLKQRLDALGVPSDLFIAIGGGHGKFPPEQRSAMMKRAIAFLCGRKLLSAGACPAPEGI</sequence>
<evidence type="ECO:0000256" key="2">
    <source>
        <dbReference type="SAM" id="SignalP"/>
    </source>
</evidence>
<gene>
    <name evidence="4" type="ORF">CDQ91_04320</name>
</gene>
<keyword evidence="5" id="KW-1185">Reference proteome</keyword>
<feature type="signal peptide" evidence="2">
    <location>
        <begin position="1"/>
        <end position="48"/>
    </location>
</feature>
<proteinExistence type="predicted"/>
<dbReference type="InterPro" id="IPR029058">
    <property type="entry name" value="AB_hydrolase_fold"/>
</dbReference>
<dbReference type="Proteomes" id="UP000197097">
    <property type="component" value="Unassembled WGS sequence"/>
</dbReference>
<evidence type="ECO:0000313" key="4">
    <source>
        <dbReference type="EMBL" id="OWR00016.1"/>
    </source>
</evidence>
<dbReference type="GO" id="GO:0016787">
    <property type="term" value="F:hydrolase activity"/>
    <property type="evidence" value="ECO:0007669"/>
    <property type="project" value="UniProtKB-KW"/>
</dbReference>
<accession>A0A246K323</accession>
<dbReference type="InterPro" id="IPR049492">
    <property type="entry name" value="BD-FAE-like_dom"/>
</dbReference>
<comment type="caution">
    <text evidence="4">The sequence shown here is derived from an EMBL/GenBank/DDBJ whole genome shotgun (WGS) entry which is preliminary data.</text>
</comment>
<dbReference type="Pfam" id="PF20434">
    <property type="entry name" value="BD-FAE"/>
    <property type="match status" value="1"/>
</dbReference>
<dbReference type="EMBL" id="NISJ01000002">
    <property type="protein sequence ID" value="OWR00016.1"/>
    <property type="molecule type" value="Genomic_DNA"/>
</dbReference>
<evidence type="ECO:0000313" key="5">
    <source>
        <dbReference type="Proteomes" id="UP000197097"/>
    </source>
</evidence>
<protein>
    <submittedName>
        <fullName evidence="4">Lipase</fullName>
    </submittedName>
</protein>
<dbReference type="PANTHER" id="PTHR48081">
    <property type="entry name" value="AB HYDROLASE SUPERFAMILY PROTEIN C4A8.06C"/>
    <property type="match status" value="1"/>
</dbReference>